<keyword evidence="1" id="KW-1133">Transmembrane helix</keyword>
<feature type="transmembrane region" description="Helical" evidence="1">
    <location>
        <begin position="66"/>
        <end position="86"/>
    </location>
</feature>
<dbReference type="OrthoDB" id="2124009at2759"/>
<sequence>MPDNTPPASVATEATLGVNTESMDQDQQAKAIKYCSPPPASWIPTMFPCLTGHECVETKMASSTTLYLEIGAGIVLMIIIVLIVYFSTNKLHEYYHANAIKSNMNLNVPCEAAGLILFERYVDLPGDFFNQSPIAAKRGLWESTGLQSEDIDIFTYYSYIEKIGDRDTMLYVEFLKADREDISSRRHLFKWTITKKFETLSCQTCGDTHHRRWVRTKWLAPEKEDYVYLDPVRFPIELPGLCLHVRIALRNDPSLLNRVRLAAAFAINFLYIHPFSNGNGWVARIAVSWLLEGHTVVPVPLSGDRVVYLDCVGESKVQPYIP</sequence>
<evidence type="ECO:0000313" key="3">
    <source>
        <dbReference type="EMBL" id="RKO94041.1"/>
    </source>
</evidence>
<keyword evidence="4" id="KW-1185">Reference proteome</keyword>
<proteinExistence type="predicted"/>
<dbReference type="Proteomes" id="UP000269721">
    <property type="component" value="Unassembled WGS sequence"/>
</dbReference>
<keyword evidence="1" id="KW-0812">Transmembrane</keyword>
<dbReference type="AlphaFoldDB" id="A0A4P9WLW2"/>
<reference evidence="4" key="1">
    <citation type="journal article" date="2018" name="Nat. Microbiol.">
        <title>Leveraging single-cell genomics to expand the fungal tree of life.</title>
        <authorList>
            <person name="Ahrendt S.R."/>
            <person name="Quandt C.A."/>
            <person name="Ciobanu D."/>
            <person name="Clum A."/>
            <person name="Salamov A."/>
            <person name="Andreopoulos B."/>
            <person name="Cheng J.F."/>
            <person name="Woyke T."/>
            <person name="Pelin A."/>
            <person name="Henrissat B."/>
            <person name="Reynolds N.K."/>
            <person name="Benny G.L."/>
            <person name="Smith M.E."/>
            <person name="James T.Y."/>
            <person name="Grigoriev I.V."/>
        </authorList>
    </citation>
    <scope>NUCLEOTIDE SEQUENCE [LARGE SCALE GENOMIC DNA]</scope>
</reference>
<dbReference type="InterPro" id="IPR036597">
    <property type="entry name" value="Fido-like_dom_sf"/>
</dbReference>
<gene>
    <name evidence="3" type="ORF">BDK51DRAFT_50933</name>
</gene>
<evidence type="ECO:0000256" key="1">
    <source>
        <dbReference type="SAM" id="Phobius"/>
    </source>
</evidence>
<protein>
    <recommendedName>
        <fullName evidence="2">Fido domain-containing protein</fullName>
    </recommendedName>
</protein>
<dbReference type="Pfam" id="PF02661">
    <property type="entry name" value="Fic"/>
    <property type="match status" value="1"/>
</dbReference>
<evidence type="ECO:0000259" key="2">
    <source>
        <dbReference type="PROSITE" id="PS51459"/>
    </source>
</evidence>
<evidence type="ECO:0000313" key="4">
    <source>
        <dbReference type="Proteomes" id="UP000269721"/>
    </source>
</evidence>
<name>A0A4P9WLW2_9FUNG</name>
<organism evidence="3 4">
    <name type="scientific">Blyttiomyces helicus</name>
    <dbReference type="NCBI Taxonomy" id="388810"/>
    <lineage>
        <taxon>Eukaryota</taxon>
        <taxon>Fungi</taxon>
        <taxon>Fungi incertae sedis</taxon>
        <taxon>Chytridiomycota</taxon>
        <taxon>Chytridiomycota incertae sedis</taxon>
        <taxon>Chytridiomycetes</taxon>
        <taxon>Chytridiomycetes incertae sedis</taxon>
        <taxon>Blyttiomyces</taxon>
    </lineage>
</organism>
<keyword evidence="1" id="KW-0472">Membrane</keyword>
<dbReference type="InterPro" id="IPR003812">
    <property type="entry name" value="Fido"/>
</dbReference>
<dbReference type="PROSITE" id="PS51459">
    <property type="entry name" value="FIDO"/>
    <property type="match status" value="1"/>
</dbReference>
<dbReference type="EMBL" id="KZ994033">
    <property type="protein sequence ID" value="RKO94041.1"/>
    <property type="molecule type" value="Genomic_DNA"/>
</dbReference>
<feature type="domain" description="Fido" evidence="2">
    <location>
        <begin position="200"/>
        <end position="322"/>
    </location>
</feature>
<accession>A0A4P9WLW2</accession>
<dbReference type="SUPFAM" id="SSF140931">
    <property type="entry name" value="Fic-like"/>
    <property type="match status" value="1"/>
</dbReference>
<dbReference type="Gene3D" id="1.10.3290.10">
    <property type="entry name" value="Fido-like domain"/>
    <property type="match status" value="1"/>
</dbReference>